<proteinExistence type="predicted"/>
<dbReference type="Gene3D" id="2.60.40.10">
    <property type="entry name" value="Immunoglobulins"/>
    <property type="match status" value="1"/>
</dbReference>
<dbReference type="PANTHER" id="PTHR33307">
    <property type="entry name" value="ALPHA-RHAMNOSIDASE (EUROFUNG)"/>
    <property type="match status" value="1"/>
</dbReference>
<dbReference type="PANTHER" id="PTHR33307:SF6">
    <property type="entry name" value="ALPHA-RHAMNOSIDASE (EUROFUNG)-RELATED"/>
    <property type="match status" value="1"/>
</dbReference>
<evidence type="ECO:0008006" key="2">
    <source>
        <dbReference type="Google" id="ProtNLM"/>
    </source>
</evidence>
<dbReference type="EMBL" id="UINC01002651">
    <property type="protein sequence ID" value="SUZ98915.1"/>
    <property type="molecule type" value="Genomic_DNA"/>
</dbReference>
<accession>A0A381S486</accession>
<dbReference type="InterPro" id="IPR016007">
    <property type="entry name" value="Alpha_rhamnosid"/>
</dbReference>
<sequence length="130" mass="14489">VDLRCEYFLEPLGIDTSQPRLGWRLEATSDGMRDLSQSAYQILVATNAHSLDAGATDLWDSGKIESSEQLHVEYQGKPLSSGHRCLWKVRVWDQGGKPSMWSHVSSWEMGLLEPSDWLGGWLGDGESEPA</sequence>
<name>A0A381S486_9ZZZZ</name>
<evidence type="ECO:0000313" key="1">
    <source>
        <dbReference type="EMBL" id="SUZ98915.1"/>
    </source>
</evidence>
<protein>
    <recommendedName>
        <fullName evidence="2">Alpha-L-rhamnosidase</fullName>
    </recommendedName>
</protein>
<feature type="non-terminal residue" evidence="1">
    <location>
        <position position="130"/>
    </location>
</feature>
<organism evidence="1">
    <name type="scientific">marine metagenome</name>
    <dbReference type="NCBI Taxonomy" id="408172"/>
    <lineage>
        <taxon>unclassified sequences</taxon>
        <taxon>metagenomes</taxon>
        <taxon>ecological metagenomes</taxon>
    </lineage>
</organism>
<feature type="non-terminal residue" evidence="1">
    <location>
        <position position="1"/>
    </location>
</feature>
<dbReference type="Pfam" id="PF25788">
    <property type="entry name" value="Ig_Rha78A_N"/>
    <property type="match status" value="1"/>
</dbReference>
<reference evidence="1" key="1">
    <citation type="submission" date="2018-05" db="EMBL/GenBank/DDBJ databases">
        <authorList>
            <person name="Lanie J.A."/>
            <person name="Ng W.-L."/>
            <person name="Kazmierczak K.M."/>
            <person name="Andrzejewski T.M."/>
            <person name="Davidsen T.M."/>
            <person name="Wayne K.J."/>
            <person name="Tettelin H."/>
            <person name="Glass J.I."/>
            <person name="Rusch D."/>
            <person name="Podicherti R."/>
            <person name="Tsui H.-C.T."/>
            <person name="Winkler M.E."/>
        </authorList>
    </citation>
    <scope>NUCLEOTIDE SEQUENCE</scope>
</reference>
<dbReference type="InterPro" id="IPR013783">
    <property type="entry name" value="Ig-like_fold"/>
</dbReference>
<gene>
    <name evidence="1" type="ORF">METZ01_LOCUS51769</name>
</gene>
<dbReference type="AlphaFoldDB" id="A0A381S486"/>